<dbReference type="Pfam" id="PF16661">
    <property type="entry name" value="Lactamase_B_6"/>
    <property type="match status" value="1"/>
</dbReference>
<comment type="caution">
    <text evidence="9">The sequence shown here is derived from an EMBL/GenBank/DDBJ whole genome shotgun (WGS) entry which is preliminary data.</text>
</comment>
<evidence type="ECO:0000256" key="5">
    <source>
        <dbReference type="ARBA" id="ARBA00023242"/>
    </source>
</evidence>
<dbReference type="InterPro" id="IPR022712">
    <property type="entry name" value="Beta_Casp"/>
</dbReference>
<dbReference type="GO" id="GO:0003723">
    <property type="term" value="F:RNA binding"/>
    <property type="evidence" value="ECO:0007669"/>
    <property type="project" value="TreeGrafter"/>
</dbReference>
<evidence type="ECO:0000256" key="3">
    <source>
        <dbReference type="ARBA" id="ARBA00022722"/>
    </source>
</evidence>
<dbReference type="Gene3D" id="3.60.15.10">
    <property type="entry name" value="Ribonuclease Z/Hydroxyacylglutathione hydrolase-like"/>
    <property type="match status" value="1"/>
</dbReference>
<dbReference type="Pfam" id="PF11718">
    <property type="entry name" value="CPSF73-100_C"/>
    <property type="match status" value="1"/>
</dbReference>
<dbReference type="PANTHER" id="PTHR11203">
    <property type="entry name" value="CLEAVAGE AND POLYADENYLATION SPECIFICITY FACTOR FAMILY MEMBER"/>
    <property type="match status" value="1"/>
</dbReference>
<organism evidence="9 10">
    <name type="scientific">Thraustotheca clavata</name>
    <dbReference type="NCBI Taxonomy" id="74557"/>
    <lineage>
        <taxon>Eukaryota</taxon>
        <taxon>Sar</taxon>
        <taxon>Stramenopiles</taxon>
        <taxon>Oomycota</taxon>
        <taxon>Saprolegniomycetes</taxon>
        <taxon>Saprolegniales</taxon>
        <taxon>Achlyaceae</taxon>
        <taxon>Thraustotheca</taxon>
    </lineage>
</organism>
<dbReference type="InterPro" id="IPR001279">
    <property type="entry name" value="Metallo-B-lactamas"/>
</dbReference>
<dbReference type="EMBL" id="JNBS01000524">
    <property type="protein sequence ID" value="OQS04954.1"/>
    <property type="molecule type" value="Genomic_DNA"/>
</dbReference>
<protein>
    <submittedName>
        <fullName evidence="9">Cleavage and polyadenylation specificity factor subunit 3</fullName>
    </submittedName>
</protein>
<feature type="domain" description="Pre-mRNA 3'-end-processing endonuclease polyadenylation factor C-term" evidence="8">
    <location>
        <begin position="1063"/>
        <end position="1314"/>
    </location>
</feature>
<dbReference type="InterPro" id="IPR021718">
    <property type="entry name" value="CPSF73-100_C"/>
</dbReference>
<evidence type="ECO:0000256" key="1">
    <source>
        <dbReference type="ARBA" id="ARBA00004123"/>
    </source>
</evidence>
<keyword evidence="5" id="KW-0539">Nucleus</keyword>
<evidence type="ECO:0000259" key="7">
    <source>
        <dbReference type="SMART" id="SM01027"/>
    </source>
</evidence>
<dbReference type="STRING" id="74557.A0A1W0A3U7"/>
<dbReference type="SMART" id="SM01098">
    <property type="entry name" value="CPSF73-100_C"/>
    <property type="match status" value="1"/>
</dbReference>
<dbReference type="SMART" id="SM00849">
    <property type="entry name" value="Lactamase_B"/>
    <property type="match status" value="1"/>
</dbReference>
<evidence type="ECO:0000313" key="10">
    <source>
        <dbReference type="Proteomes" id="UP000243217"/>
    </source>
</evidence>
<dbReference type="Pfam" id="PF07521">
    <property type="entry name" value="RMMBL"/>
    <property type="match status" value="1"/>
</dbReference>
<dbReference type="GO" id="GO:0004534">
    <property type="term" value="F:5'-3' RNA exonuclease activity"/>
    <property type="evidence" value="ECO:0007669"/>
    <property type="project" value="TreeGrafter"/>
</dbReference>
<dbReference type="FunFam" id="3.40.50.10890:FF:000001">
    <property type="entry name" value="Cleavage and polyadenylation specificity factor subunit 3"/>
    <property type="match status" value="1"/>
</dbReference>
<dbReference type="GO" id="GO:0004521">
    <property type="term" value="F:RNA endonuclease activity"/>
    <property type="evidence" value="ECO:0007669"/>
    <property type="project" value="TreeGrafter"/>
</dbReference>
<evidence type="ECO:0000256" key="2">
    <source>
        <dbReference type="ARBA" id="ARBA00022664"/>
    </source>
</evidence>
<evidence type="ECO:0000259" key="6">
    <source>
        <dbReference type="SMART" id="SM00849"/>
    </source>
</evidence>
<dbReference type="GO" id="GO:0006398">
    <property type="term" value="P:mRNA 3'-end processing by stem-loop binding and cleavage"/>
    <property type="evidence" value="ECO:0007669"/>
    <property type="project" value="TreeGrafter"/>
</dbReference>
<dbReference type="OrthoDB" id="10249535at2759"/>
<dbReference type="SUPFAM" id="SSF56281">
    <property type="entry name" value="Metallo-hydrolase/oxidoreductase"/>
    <property type="match status" value="1"/>
</dbReference>
<comment type="subcellular location">
    <subcellularLocation>
        <location evidence="1">Nucleus</location>
    </subcellularLocation>
</comment>
<keyword evidence="2" id="KW-0507">mRNA processing</keyword>
<dbReference type="Gene3D" id="3.40.50.10890">
    <property type="match status" value="1"/>
</dbReference>
<gene>
    <name evidence="9" type="ORF">THRCLA_02857</name>
</gene>
<dbReference type="InterPro" id="IPR036866">
    <property type="entry name" value="RibonucZ/Hydroxyglut_hydro"/>
</dbReference>
<dbReference type="Proteomes" id="UP000243217">
    <property type="component" value="Unassembled WGS sequence"/>
</dbReference>
<dbReference type="Pfam" id="PF10996">
    <property type="entry name" value="Beta-Casp"/>
    <property type="match status" value="1"/>
</dbReference>
<proteinExistence type="predicted"/>
<keyword evidence="10" id="KW-1185">Reference proteome</keyword>
<feature type="domain" description="Metallo-beta-lactamase" evidence="6">
    <location>
        <begin position="604"/>
        <end position="814"/>
    </location>
</feature>
<keyword evidence="3" id="KW-0540">Nuclease</keyword>
<dbReference type="SMART" id="SM01027">
    <property type="entry name" value="Beta-Casp"/>
    <property type="match status" value="1"/>
</dbReference>
<dbReference type="InterPro" id="IPR011108">
    <property type="entry name" value="RMMBL"/>
</dbReference>
<evidence type="ECO:0000259" key="8">
    <source>
        <dbReference type="SMART" id="SM01098"/>
    </source>
</evidence>
<reference evidence="9 10" key="1">
    <citation type="journal article" date="2014" name="Genome Biol. Evol.">
        <title>The secreted proteins of Achlya hypogyna and Thraustotheca clavata identify the ancestral oomycete secretome and reveal gene acquisitions by horizontal gene transfer.</title>
        <authorList>
            <person name="Misner I."/>
            <person name="Blouin N."/>
            <person name="Leonard G."/>
            <person name="Richards T.A."/>
            <person name="Lane C.E."/>
        </authorList>
    </citation>
    <scope>NUCLEOTIDE SEQUENCE [LARGE SCALE GENOMIC DNA]</scope>
    <source>
        <strain evidence="9 10">ATCC 34112</strain>
    </source>
</reference>
<name>A0A1W0A3U7_9STRA</name>
<evidence type="ECO:0000256" key="4">
    <source>
        <dbReference type="ARBA" id="ARBA00022801"/>
    </source>
</evidence>
<evidence type="ECO:0000313" key="9">
    <source>
        <dbReference type="EMBL" id="OQS04954.1"/>
    </source>
</evidence>
<keyword evidence="4" id="KW-0378">Hydrolase</keyword>
<feature type="domain" description="Beta-Casp" evidence="7">
    <location>
        <begin position="826"/>
        <end position="947"/>
    </location>
</feature>
<dbReference type="PANTHER" id="PTHR11203:SF11">
    <property type="entry name" value="CLEAVAGE AND POLYADENYLATION SPECIFICITY FACTOR SUBUNIT 3"/>
    <property type="match status" value="1"/>
</dbReference>
<dbReference type="InterPro" id="IPR050698">
    <property type="entry name" value="MBL"/>
</dbReference>
<dbReference type="CDD" id="cd16292">
    <property type="entry name" value="CPSF3-like_MBL-fold"/>
    <property type="match status" value="1"/>
</dbReference>
<dbReference type="GO" id="GO:0005847">
    <property type="term" value="C:mRNA cleavage and polyadenylation specificity factor complex"/>
    <property type="evidence" value="ECO:0007669"/>
    <property type="project" value="TreeGrafter"/>
</dbReference>
<sequence>MTCIYLILTIGNMTLDSIFMKTLMCVFNGCTKPAMPNSTKCQFHRHRLACIVENCNNIVYARQLCVRHGGKPQCAKEGCDGNARPGGYCYRHTTSRIKRVCSEPSCNNAAHARGKCVRHGGGRQCQAQDCTTLARKGGYCVRHSRSINSPSPLSPQSTTLSPPSTPSILSALDSFEPLDESILDELILATAPSLEMLSTICCFNGCQKPSLPNLEKCSFHRHRLACKIDGCNNIVYARQLCVRHGGKPPCAHNGCQGNARPGGFCHRHTKNQTKRLCSETNCENAAHAKGKCVRHGGGRQCRVSDCSTLARTGGFCRRHLNASLQSQIPIKPEDTTWFDSLSFLDTLVMNDMLFQTAPTLVDYCAFDLDWTPIFIMNTSCCFNGCDCPALPELNKCAFHRNRLCCAVEHCMNQVYARGLCVRHGGKKQCLQENCTANARTGGLCSRHALVNTKKQCIEQDCVNIAHANQRCVRHGGGRRCKVDACQTLARIAGYCQRHSKQLLTVAKTEKCELVLLMESEEWIENDAYLDAPFEILDESILDCVLDSTRAFRPATTYDDLRHMIFQLTKSVGPMATNKRKGDGELVDERHVMRIMPLGAGNEVGRSCIILKFQGKTIMLDCGVHPGYSGHGSLPFFDSVEAEEIDLLLITHFHIDHVAALPHFTEKTNFKGKIFMTHPTKAVMQMMLRDFLRVSNISVDDQIYDDRDLANCVAKVEIIDFHQEKMFNGIKFTPYNAGHVLGACMFLIEIGGVKVLYTGDYSLENDRHLMAAEIPGVSPDVLIVESTYGVQVHQSVFEREGRFTGQVESVVRRGGRCLIPVFALGRTQELLLILDEHWQQHPDLHGVPIYFASKLAAKALRVYQTYINMMNDRIRKQISISNPFQFEHISNLKSLEDFDDSGPSVVMASPGMLQSGVSRQLFERWCIDKRNACLIPGYVVEGTLAKKILSEPTEITAMDGRLLPMNCSVEYISFSAHADFVGTSGFIEKVAPPQIVLVHGEKNEMMRLKSALHKKFHNPKVYAPTIHTPANTQEIVLEFRGEKMAKAIGSLATTIVSHQKLKSTEKKIPISGLLVEHDFHTHIMDKEDLAQYTSNLLVGTISQRQHVPFVHQPFDVLVAMIEQMYTDVVKTDETVAINGQVMLTHCPPEKVLIEWSAEPTADMIADSIVALAMHAQASPASFKLSMHPHAACKHNHAAKPETTEEDDIKTEALVKEEEATEPSEVIQTAVETLVDEGDMEALQLILVYRVLKDQYGDVELNHETNVITIQTPSGAVASVHYFEQEPHDRVECENTALYDKLLETLGKLDQALLPIPNDA</sequence>
<accession>A0A1W0A3U7</accession>